<feature type="domain" description="Nudix hydrolase" evidence="3">
    <location>
        <begin position="7"/>
        <end position="132"/>
    </location>
</feature>
<reference evidence="4" key="1">
    <citation type="submission" date="2022-03" db="EMBL/GenBank/DDBJ databases">
        <title>Aurantimonas Liuensis sp. Nov., isolated from the hadal seawater of the Mariana Trench.</title>
        <authorList>
            <person name="Liu R."/>
        </authorList>
    </citation>
    <scope>NUCLEOTIDE SEQUENCE</scope>
    <source>
        <strain evidence="4">LRZ36</strain>
    </source>
</reference>
<dbReference type="Proteomes" id="UP001155220">
    <property type="component" value="Unassembled WGS sequence"/>
</dbReference>
<keyword evidence="5" id="KW-1185">Reference proteome</keyword>
<name>A0A9X2H4I1_9HYPH</name>
<dbReference type="PANTHER" id="PTHR43736">
    <property type="entry name" value="ADP-RIBOSE PYROPHOSPHATASE"/>
    <property type="match status" value="1"/>
</dbReference>
<evidence type="ECO:0000313" key="5">
    <source>
        <dbReference type="Proteomes" id="UP001155220"/>
    </source>
</evidence>
<dbReference type="EMBL" id="JALHBS010000044">
    <property type="protein sequence ID" value="MCP3055132.1"/>
    <property type="molecule type" value="Genomic_DNA"/>
</dbReference>
<dbReference type="PANTHER" id="PTHR43736:SF1">
    <property type="entry name" value="DIHYDRONEOPTERIN TRIPHOSPHATE DIPHOSPHATASE"/>
    <property type="match status" value="1"/>
</dbReference>
<dbReference type="InterPro" id="IPR015797">
    <property type="entry name" value="NUDIX_hydrolase-like_dom_sf"/>
</dbReference>
<comment type="caution">
    <text evidence="4">The sequence shown here is derived from an EMBL/GenBank/DDBJ whole genome shotgun (WGS) entry which is preliminary data.</text>
</comment>
<protein>
    <submittedName>
        <fullName evidence="4">NUDIX domain-containing protein</fullName>
    </submittedName>
</protein>
<comment type="cofactor">
    <cofactor evidence="1">
        <name>Mg(2+)</name>
        <dbReference type="ChEBI" id="CHEBI:18420"/>
    </cofactor>
</comment>
<keyword evidence="2" id="KW-0378">Hydrolase</keyword>
<evidence type="ECO:0000313" key="4">
    <source>
        <dbReference type="EMBL" id="MCP3055132.1"/>
    </source>
</evidence>
<dbReference type="Gene3D" id="3.90.79.10">
    <property type="entry name" value="Nucleoside Triphosphate Pyrophosphohydrolase"/>
    <property type="match status" value="1"/>
</dbReference>
<dbReference type="RefSeq" id="WP_253963993.1">
    <property type="nucleotide sequence ID" value="NZ_JALHBS010000044.1"/>
</dbReference>
<dbReference type="InterPro" id="IPR000086">
    <property type="entry name" value="NUDIX_hydrolase_dom"/>
</dbReference>
<dbReference type="SUPFAM" id="SSF55811">
    <property type="entry name" value="Nudix"/>
    <property type="match status" value="1"/>
</dbReference>
<dbReference type="InterPro" id="IPR020084">
    <property type="entry name" value="NUDIX_hydrolase_CS"/>
</dbReference>
<proteinExistence type="predicted"/>
<dbReference type="GO" id="GO:0016787">
    <property type="term" value="F:hydrolase activity"/>
    <property type="evidence" value="ECO:0007669"/>
    <property type="project" value="UniProtKB-KW"/>
</dbReference>
<evidence type="ECO:0000259" key="3">
    <source>
        <dbReference type="PROSITE" id="PS51462"/>
    </source>
</evidence>
<dbReference type="AlphaFoldDB" id="A0A9X2H4I1"/>
<evidence type="ECO:0000256" key="1">
    <source>
        <dbReference type="ARBA" id="ARBA00001946"/>
    </source>
</evidence>
<dbReference type="PROSITE" id="PS51462">
    <property type="entry name" value="NUDIX"/>
    <property type="match status" value="1"/>
</dbReference>
<accession>A0A9X2H4I1</accession>
<dbReference type="Pfam" id="PF00293">
    <property type="entry name" value="NUDIX"/>
    <property type="match status" value="1"/>
</dbReference>
<evidence type="ECO:0000256" key="2">
    <source>
        <dbReference type="ARBA" id="ARBA00022801"/>
    </source>
</evidence>
<gene>
    <name evidence="4" type="ORF">MJ956_08205</name>
</gene>
<organism evidence="4 5">
    <name type="scientific">Aurantimonas marianensis</name>
    <dbReference type="NCBI Taxonomy" id="2920428"/>
    <lineage>
        <taxon>Bacteria</taxon>
        <taxon>Pseudomonadati</taxon>
        <taxon>Pseudomonadota</taxon>
        <taxon>Alphaproteobacteria</taxon>
        <taxon>Hyphomicrobiales</taxon>
        <taxon>Aurantimonadaceae</taxon>
        <taxon>Aurantimonas</taxon>
    </lineage>
</organism>
<sequence length="142" mass="14949">MDNAPARPLLGVSVCLIGQDRVLLVERGQPPFAGRLSLPGGKVMWGERLDAAAQRELAEETGVVAGPLVFLRLHEVIDAAFHAVIAVFCGRLDDEAVPQAADDAAALHLMSLAEIAAADADGRTTPGLRHIVEAGAARISRR</sequence>
<dbReference type="PROSITE" id="PS00893">
    <property type="entry name" value="NUDIX_BOX"/>
    <property type="match status" value="1"/>
</dbReference>